<proteinExistence type="predicted"/>
<dbReference type="RefSeq" id="WP_036870109.1">
    <property type="nucleotide sequence ID" value="NZ_UGTI01000001.1"/>
</dbReference>
<dbReference type="AlphaFoldDB" id="A0A379DI52"/>
<dbReference type="Proteomes" id="UP000254263">
    <property type="component" value="Unassembled WGS sequence"/>
</dbReference>
<evidence type="ECO:0000313" key="3">
    <source>
        <dbReference type="Proteomes" id="UP000254263"/>
    </source>
</evidence>
<dbReference type="InterPro" id="IPR011630">
    <property type="entry name" value="DUF1599"/>
</dbReference>
<dbReference type="EMBL" id="UGTI01000001">
    <property type="protein sequence ID" value="SUB77687.1"/>
    <property type="molecule type" value="Genomic_DNA"/>
</dbReference>
<sequence>MSELRSAQETKTALEVQNVLQHCRSLFEKKLHDYGASWRIMRTRSLTDQIYIKANRIRSIEENGDNRVGEDIVSEFIGIVNYGIIALIQLQRPPADEPDIDEEEALRMYDAEAQKTAALLANKNHDYGEAWRQMRISSYVDLILTKIYRTKQIEDLGGKTLVSEGIDANYMDMINYSIFALIQLNVWPVK</sequence>
<accession>A0A379DI52</accession>
<feature type="domain" description="Nucleotide modification associated" evidence="1">
    <location>
        <begin position="30"/>
        <end position="90"/>
    </location>
</feature>
<gene>
    <name evidence="2" type="ORF">NCTC13100_00826</name>
</gene>
<dbReference type="Pfam" id="PF07659">
    <property type="entry name" value="DUF1599"/>
    <property type="match status" value="2"/>
</dbReference>
<name>A0A379DI52_9PORP</name>
<reference evidence="2 3" key="1">
    <citation type="submission" date="2018-06" db="EMBL/GenBank/DDBJ databases">
        <authorList>
            <consortium name="Pathogen Informatics"/>
            <person name="Doyle S."/>
        </authorList>
    </citation>
    <scope>NUCLEOTIDE SEQUENCE [LARGE SCALE GENOMIC DNA]</scope>
    <source>
        <strain evidence="2 3">NCTC13100</strain>
    </source>
</reference>
<organism evidence="2 3">
    <name type="scientific">Porphyromonas macacae</name>
    <dbReference type="NCBI Taxonomy" id="28115"/>
    <lineage>
        <taxon>Bacteria</taxon>
        <taxon>Pseudomonadati</taxon>
        <taxon>Bacteroidota</taxon>
        <taxon>Bacteroidia</taxon>
        <taxon>Bacteroidales</taxon>
        <taxon>Porphyromonadaceae</taxon>
        <taxon>Porphyromonas</taxon>
    </lineage>
</organism>
<evidence type="ECO:0000259" key="1">
    <source>
        <dbReference type="Pfam" id="PF07659"/>
    </source>
</evidence>
<evidence type="ECO:0000313" key="2">
    <source>
        <dbReference type="EMBL" id="SUB77687.1"/>
    </source>
</evidence>
<protein>
    <submittedName>
        <fullName evidence="2">Domain of Uncharacterized Function (DUF1599)</fullName>
    </submittedName>
</protein>
<feature type="domain" description="Nucleotide modification associated" evidence="1">
    <location>
        <begin position="123"/>
        <end position="184"/>
    </location>
</feature>